<protein>
    <recommendedName>
        <fullName evidence="3">WSC domain-containing protein</fullName>
    </recommendedName>
</protein>
<dbReference type="PANTHER" id="PTHR32208">
    <property type="entry name" value="SECRETED PROTEIN-RELATED"/>
    <property type="match status" value="1"/>
</dbReference>
<name>A0A136ISY6_9PEZI</name>
<dbReference type="Pfam" id="PF01822">
    <property type="entry name" value="WSC"/>
    <property type="match status" value="4"/>
</dbReference>
<feature type="domain" description="WSC" evidence="3">
    <location>
        <begin position="31"/>
        <end position="123"/>
    </location>
</feature>
<dbReference type="InterPro" id="IPR015202">
    <property type="entry name" value="GO-like_E_set"/>
</dbReference>
<keyword evidence="1 2" id="KW-0732">Signal</keyword>
<sequence length="997" mass="106173">MATWKLASVLLLSLAGISSAQLQVPATLPGNWTYQHCWSDVGRTIEDAFTSTNNMTIESCLAFCQQGDYPYAGVEYFNQCFCGLQLASGAAQQSDDSSCNTPCNGNSTEPCGGPNRLTLFHNPSILGPQPDTGITNWPYLGCYSEGSNGGRTFPFSPNIDGNSMSGQVCTSACQAAGYILAGTEYSSQCFCGNDTMNGGAPATSGCVMRCSGSDTEICGGGDRLSVYSFMGRWKPDNGGSGSSSSSMASSATATSWTSYGCWQDGPGPRILPQYQAPDNSNMTRESCIQLCSSMNYTISGTEYYRQCFCGNAIYNGGKQAPDESGCQTACSGDSSTMCGGAGYLSIYSEGTPKIFQPPAVKTSGLNGTWEYKGCYTSDNTTTGVHNLPWQLQLPDTNSAELCLGLCAEYGYAAAGLEYGIQCFCGDPWNVVAGGEQQVDESRCSIACSGSPQELCGGQNVHSLYYWNGTQPLYKFNYPTGNDMGAYSFLVGGLVVPLMTMQSITGKVTFLEKFGTGPPNSTGAYELDLTLVDNFDLAWREMHVKSDIFCSAGLILPDKAARQLTVGGWSLESTFGVRLYWPDGSPGVNGTHDWQENANELTLQSGRWYPSAMVMTNGSILVVGGERGSNDIAVPSLEILPYTGSPPVYLDWLERTNPNNLYPFLSVLPSGGIFVQYWNEARILDEVTLQTIKVLPNATGAVTDPLAGRTYPLEGTSVLMPQVAPYTDPLTVMVCGGATTNMVALDNCVSIQPDAANPQWVLERMPSKRVMTCIAPLPDGTYLILNGAQQGVAGFGLASDPNLEAVLYDPGKPVGQRMSIMASTIVARLYHSEAITLLDGRVLVSGSDPEDNKNPEEYRIEVFTPPYLLNSAGSTRPAFTVPANSKDWAYSGQYTVNINSTAVGGAGSGQQKFSLLGAVSSTHGNSMGARTLFPAFSCMGNSCVITAPPSKYIAPPGWYQLFYLVDGVPAVGTYVRIGGDPGNLGNWPAYPDFTVPGV</sequence>
<dbReference type="Pfam" id="PF07250">
    <property type="entry name" value="Glyoxal_oxid_N"/>
    <property type="match status" value="1"/>
</dbReference>
<dbReference type="InterPro" id="IPR009880">
    <property type="entry name" value="Glyoxal_oxidase_N"/>
</dbReference>
<dbReference type="PANTHER" id="PTHR32208:SF105">
    <property type="entry name" value="COPPER RADICAL OXIDASE"/>
    <property type="match status" value="1"/>
</dbReference>
<dbReference type="SUPFAM" id="SSF50965">
    <property type="entry name" value="Galactose oxidase, central domain"/>
    <property type="match status" value="1"/>
</dbReference>
<feature type="domain" description="WSC" evidence="3">
    <location>
        <begin position="255"/>
        <end position="350"/>
    </location>
</feature>
<feature type="domain" description="WSC" evidence="3">
    <location>
        <begin position="136"/>
        <end position="230"/>
    </location>
</feature>
<keyword evidence="5" id="KW-1185">Reference proteome</keyword>
<feature type="domain" description="WSC" evidence="3">
    <location>
        <begin position="368"/>
        <end position="467"/>
    </location>
</feature>
<dbReference type="SUPFAM" id="SSF81296">
    <property type="entry name" value="E set domains"/>
    <property type="match status" value="1"/>
</dbReference>
<dbReference type="Proteomes" id="UP000070501">
    <property type="component" value="Unassembled WGS sequence"/>
</dbReference>
<dbReference type="PROSITE" id="PS51212">
    <property type="entry name" value="WSC"/>
    <property type="match status" value="4"/>
</dbReference>
<dbReference type="OrthoDB" id="2019572at2759"/>
<dbReference type="CDD" id="cd02851">
    <property type="entry name" value="E_set_GO_C"/>
    <property type="match status" value="1"/>
</dbReference>
<evidence type="ECO:0000259" key="3">
    <source>
        <dbReference type="PROSITE" id="PS51212"/>
    </source>
</evidence>
<dbReference type="InterPro" id="IPR013783">
    <property type="entry name" value="Ig-like_fold"/>
</dbReference>
<feature type="chain" id="PRO_5007293080" description="WSC domain-containing protein" evidence="2">
    <location>
        <begin position="21"/>
        <end position="997"/>
    </location>
</feature>
<dbReference type="InterPro" id="IPR011043">
    <property type="entry name" value="Gal_Oxase/kelch_b-propeller"/>
</dbReference>
<dbReference type="Pfam" id="PF09118">
    <property type="entry name" value="GO-like_E_set"/>
    <property type="match status" value="1"/>
</dbReference>
<dbReference type="InParanoid" id="A0A136ISY6"/>
<organism evidence="4 5">
    <name type="scientific">Microdochium bolleyi</name>
    <dbReference type="NCBI Taxonomy" id="196109"/>
    <lineage>
        <taxon>Eukaryota</taxon>
        <taxon>Fungi</taxon>
        <taxon>Dikarya</taxon>
        <taxon>Ascomycota</taxon>
        <taxon>Pezizomycotina</taxon>
        <taxon>Sordariomycetes</taxon>
        <taxon>Xylariomycetidae</taxon>
        <taxon>Xylariales</taxon>
        <taxon>Microdochiaceae</taxon>
        <taxon>Microdochium</taxon>
    </lineage>
</organism>
<proteinExistence type="predicted"/>
<evidence type="ECO:0000313" key="5">
    <source>
        <dbReference type="Proteomes" id="UP000070501"/>
    </source>
</evidence>
<dbReference type="SMART" id="SM00321">
    <property type="entry name" value="WSC"/>
    <property type="match status" value="4"/>
</dbReference>
<dbReference type="STRING" id="196109.A0A136ISY6"/>
<dbReference type="InterPro" id="IPR014756">
    <property type="entry name" value="Ig_E-set"/>
</dbReference>
<dbReference type="Gene3D" id="2.60.40.10">
    <property type="entry name" value="Immunoglobulins"/>
    <property type="match status" value="1"/>
</dbReference>
<feature type="signal peptide" evidence="2">
    <location>
        <begin position="1"/>
        <end position="20"/>
    </location>
</feature>
<evidence type="ECO:0000313" key="4">
    <source>
        <dbReference type="EMBL" id="KXJ88041.1"/>
    </source>
</evidence>
<dbReference type="AlphaFoldDB" id="A0A136ISY6"/>
<reference evidence="5" key="1">
    <citation type="submission" date="2016-02" db="EMBL/GenBank/DDBJ databases">
        <title>Draft genome sequence of Microdochium bolleyi, a fungal endophyte of beachgrass.</title>
        <authorList>
            <consortium name="DOE Joint Genome Institute"/>
            <person name="David A.S."/>
            <person name="May G."/>
            <person name="Haridas S."/>
            <person name="Lim J."/>
            <person name="Wang M."/>
            <person name="Labutti K."/>
            <person name="Lipzen A."/>
            <person name="Barry K."/>
            <person name="Grigoriev I.V."/>
        </authorList>
    </citation>
    <scope>NUCLEOTIDE SEQUENCE [LARGE SCALE GENOMIC DNA]</scope>
    <source>
        <strain evidence="5">J235TASD1</strain>
    </source>
</reference>
<dbReference type="InterPro" id="IPR037293">
    <property type="entry name" value="Gal_Oxidase_central_sf"/>
</dbReference>
<dbReference type="InterPro" id="IPR002889">
    <property type="entry name" value="WSC_carb-bd"/>
</dbReference>
<evidence type="ECO:0000256" key="1">
    <source>
        <dbReference type="ARBA" id="ARBA00022729"/>
    </source>
</evidence>
<gene>
    <name evidence="4" type="ORF">Micbo1qcDRAFT_124031</name>
</gene>
<dbReference type="EMBL" id="KQ964260">
    <property type="protein sequence ID" value="KXJ88041.1"/>
    <property type="molecule type" value="Genomic_DNA"/>
</dbReference>
<evidence type="ECO:0000256" key="2">
    <source>
        <dbReference type="SAM" id="SignalP"/>
    </source>
</evidence>
<accession>A0A136ISY6</accession>
<dbReference type="Gene3D" id="2.130.10.80">
    <property type="entry name" value="Galactose oxidase/kelch, beta-propeller"/>
    <property type="match status" value="1"/>
</dbReference>